<keyword evidence="2" id="KW-1185">Reference proteome</keyword>
<comment type="caution">
    <text evidence="1">The sequence shown here is derived from an EMBL/GenBank/DDBJ whole genome shotgun (WGS) entry which is preliminary data.</text>
</comment>
<evidence type="ECO:0000313" key="1">
    <source>
        <dbReference type="EMBL" id="MBK1869810.1"/>
    </source>
</evidence>
<dbReference type="Proteomes" id="UP000616151">
    <property type="component" value="Unassembled WGS sequence"/>
</dbReference>
<reference evidence="1" key="1">
    <citation type="submission" date="2021-01" db="EMBL/GenBank/DDBJ databases">
        <authorList>
            <person name="Sun Q."/>
        </authorList>
    </citation>
    <scope>NUCLEOTIDE SEQUENCE</scope>
    <source>
        <strain evidence="1">YIM B02566</strain>
    </source>
</reference>
<accession>A0ACC5RAX0</accession>
<name>A0ACC5RAX0_9HYPH</name>
<organism evidence="1 2">
    <name type="scientific">Taklimakanibacter albus</name>
    <dbReference type="NCBI Taxonomy" id="2800327"/>
    <lineage>
        <taxon>Bacteria</taxon>
        <taxon>Pseudomonadati</taxon>
        <taxon>Pseudomonadota</taxon>
        <taxon>Alphaproteobacteria</taxon>
        <taxon>Hyphomicrobiales</taxon>
        <taxon>Aestuariivirgaceae</taxon>
        <taxon>Taklimakanibacter</taxon>
    </lineage>
</organism>
<proteinExistence type="predicted"/>
<protein>
    <submittedName>
        <fullName evidence="1">ABC transporter permease</fullName>
    </submittedName>
</protein>
<dbReference type="EMBL" id="JAENHL010000008">
    <property type="protein sequence ID" value="MBK1869810.1"/>
    <property type="molecule type" value="Genomic_DNA"/>
</dbReference>
<sequence length="324" mass="32712">MNQANHSRFPAWSPRALLRNRAFLTVAIVILVWVVAGFAKPGFGSYGHLRYLLELAAVIGLVAIGQTYVVIAGGIDLSVGAIVTVSAVGVPLVALSGDGSGTFAVLIILVAATSIGFLNGLGVAYLRIHPMIMTLAMATFLQGVLILIAGGTAISAQNPLLAWLGNARIIGIPAGVLLWAVVSGAALAVLHATPFGARLYALGANPLASALSGINVQATTMAVYAVSGLAAGLAGVLILGMNGQGYVGIGDPYLLASIAAVVLGGTSILGGSGSYAGTIPGAILLVTITALITVVNASAGWRSILFGSLILLLLLLSGRESQRR</sequence>
<evidence type="ECO:0000313" key="2">
    <source>
        <dbReference type="Proteomes" id="UP000616151"/>
    </source>
</evidence>
<gene>
    <name evidence="1" type="ORF">JHL16_25835</name>
</gene>